<accession>X1BZR4</accession>
<feature type="non-terminal residue" evidence="1">
    <location>
        <position position="1"/>
    </location>
</feature>
<feature type="non-terminal residue" evidence="1">
    <location>
        <position position="287"/>
    </location>
</feature>
<dbReference type="AlphaFoldDB" id="X1BZR4"/>
<comment type="caution">
    <text evidence="1">The sequence shown here is derived from an EMBL/GenBank/DDBJ whole genome shotgun (WGS) entry which is preliminary data.</text>
</comment>
<proteinExistence type="predicted"/>
<name>X1BZR4_9ZZZZ</name>
<organism evidence="1">
    <name type="scientific">marine sediment metagenome</name>
    <dbReference type="NCBI Taxonomy" id="412755"/>
    <lineage>
        <taxon>unclassified sequences</taxon>
        <taxon>metagenomes</taxon>
        <taxon>ecological metagenomes</taxon>
    </lineage>
</organism>
<reference evidence="1" key="1">
    <citation type="journal article" date="2014" name="Front. Microbiol.">
        <title>High frequency of phylogenetically diverse reductive dehalogenase-homologous genes in deep subseafloor sedimentary metagenomes.</title>
        <authorList>
            <person name="Kawai M."/>
            <person name="Futagami T."/>
            <person name="Toyoda A."/>
            <person name="Takaki Y."/>
            <person name="Nishi S."/>
            <person name="Hori S."/>
            <person name="Arai W."/>
            <person name="Tsubouchi T."/>
            <person name="Morono Y."/>
            <person name="Uchiyama I."/>
            <person name="Ito T."/>
            <person name="Fujiyama A."/>
            <person name="Inagaki F."/>
            <person name="Takami H."/>
        </authorList>
    </citation>
    <scope>NUCLEOTIDE SEQUENCE</scope>
    <source>
        <strain evidence="1">Expedition CK06-06</strain>
    </source>
</reference>
<protein>
    <submittedName>
        <fullName evidence="1">Uncharacterized protein</fullName>
    </submittedName>
</protein>
<gene>
    <name evidence="1" type="ORF">S01H4_41717</name>
</gene>
<evidence type="ECO:0000313" key="1">
    <source>
        <dbReference type="EMBL" id="GAH01341.1"/>
    </source>
</evidence>
<dbReference type="EMBL" id="BART01022837">
    <property type="protein sequence ID" value="GAH01341.1"/>
    <property type="molecule type" value="Genomic_DNA"/>
</dbReference>
<sequence length="287" mass="32114">TFSFTVIDDDNSPPTVQILNDWVIYDGEEYLEIVLKANDPSGIYRVYASFEGEEYDFHHSENDYYHIRVPNPLELGDFEVEIWVWDNDNDHVGDRKAFLETLLFSVVDDDEMAPDITITYNGLNTDENPGFWHVVVTDPSDISEIIIKIGETVVDGSTGCTNPYVVDISVPNTLGEHTIHVYAKDADLDRGEEDQEFSTQFDNVAIVDDDTSGPDITITYNGLNTDENPGFWHVVVTDPSDISEIIIKIGETVVDGSTGCTSPYVVDIPVPNTLGEHTIHVYAKMQI</sequence>